<protein>
    <submittedName>
        <fullName evidence="7">Sigma-54 interaction domain-containing protein</fullName>
    </submittedName>
</protein>
<dbReference type="PROSITE" id="PS50045">
    <property type="entry name" value="SIGMA54_INTERACT_4"/>
    <property type="match status" value="1"/>
</dbReference>
<dbReference type="InterPro" id="IPR002078">
    <property type="entry name" value="Sigma_54_int"/>
</dbReference>
<evidence type="ECO:0000256" key="4">
    <source>
        <dbReference type="ARBA" id="ARBA00023125"/>
    </source>
</evidence>
<keyword evidence="2" id="KW-0067">ATP-binding</keyword>
<dbReference type="SUPFAM" id="SSF52540">
    <property type="entry name" value="P-loop containing nucleoside triphosphate hydrolases"/>
    <property type="match status" value="1"/>
</dbReference>
<evidence type="ECO:0000256" key="1">
    <source>
        <dbReference type="ARBA" id="ARBA00022741"/>
    </source>
</evidence>
<evidence type="ECO:0000256" key="3">
    <source>
        <dbReference type="ARBA" id="ARBA00023015"/>
    </source>
</evidence>
<evidence type="ECO:0000313" key="8">
    <source>
        <dbReference type="Proteomes" id="UP001607151"/>
    </source>
</evidence>
<comment type="caution">
    <text evidence="7">The sequence shown here is derived from an EMBL/GenBank/DDBJ whole genome shotgun (WGS) entry which is preliminary data.</text>
</comment>
<dbReference type="Proteomes" id="UP001607151">
    <property type="component" value="Unassembled WGS sequence"/>
</dbReference>
<dbReference type="RefSeq" id="WP_394608358.1">
    <property type="nucleotide sequence ID" value="NZ_JBIHSJ010000004.1"/>
</dbReference>
<dbReference type="Gene3D" id="3.40.50.300">
    <property type="entry name" value="P-loop containing nucleotide triphosphate hydrolases"/>
    <property type="match status" value="1"/>
</dbReference>
<keyword evidence="4" id="KW-0238">DNA-binding</keyword>
<keyword evidence="5" id="KW-0804">Transcription</keyword>
<evidence type="ECO:0000259" key="6">
    <source>
        <dbReference type="PROSITE" id="PS50045"/>
    </source>
</evidence>
<keyword evidence="1" id="KW-0547">Nucleotide-binding</keyword>
<dbReference type="Pfam" id="PF25601">
    <property type="entry name" value="AAA_lid_14"/>
    <property type="match status" value="1"/>
</dbReference>
<proteinExistence type="predicted"/>
<name>A0ABW7IYE1_9VIBR</name>
<dbReference type="Gene3D" id="1.10.10.60">
    <property type="entry name" value="Homeodomain-like"/>
    <property type="match status" value="1"/>
</dbReference>
<keyword evidence="3" id="KW-0805">Transcription regulation</keyword>
<dbReference type="EMBL" id="JBIHSN010000003">
    <property type="protein sequence ID" value="MFH0266682.1"/>
    <property type="molecule type" value="Genomic_DNA"/>
</dbReference>
<dbReference type="InterPro" id="IPR003593">
    <property type="entry name" value="AAA+_ATPase"/>
</dbReference>
<dbReference type="Pfam" id="PF02954">
    <property type="entry name" value="HTH_8"/>
    <property type="match status" value="1"/>
</dbReference>
<gene>
    <name evidence="7" type="ORF">ACGRQ9_14640</name>
</gene>
<keyword evidence="8" id="KW-1185">Reference proteome</keyword>
<dbReference type="InterPro" id="IPR027417">
    <property type="entry name" value="P-loop_NTPase"/>
</dbReference>
<dbReference type="InterPro" id="IPR002197">
    <property type="entry name" value="HTH_Fis"/>
</dbReference>
<sequence>MSPWLVSITELMKLRDASSLSKTFINCLTQTLDISQSFILELSDNGRELIYNGHDEGFTWSVMDFDTPFAHVLHDNKHKLILQSELIYWQGNNEFKKLASQLRTGQACLIYPLSCAKESGPSLLVLFGDSDNLEKIKFVSEFKLYVDAYGAQWKLLKDLKKVDLEKQTLSETLTIERKVSQQSQKLLDLSSTLIGGSSAMVEVKKKIVAAAESPLSVMIHGDTGTGKEVVAKAIHQISSYNKGQFIAINCSAIPENLLESELFGYEKGAFSGADSYHAGLIEQADQGTLFLDEIGDMPVHLQSKLLRVIETKSFRPLGGKKELTSNFRLISATHINLKEKIKAKEFRPDLYYRLMQCPISLPALIERKDDIEILSEYFIDKYNESYQRDVGYLTRSSLDYLKKLEFPGNVRELKSMIDLSCSQVEDGQPISLSCIADNSNALSLFDNDDVILDSRNLDEILNEFESKVINGRLKTCLGNKTKTAKSLGIPLRTLTYKCQKLEIS</sequence>
<reference evidence="7 8" key="1">
    <citation type="submission" date="2024-10" db="EMBL/GenBank/DDBJ databases">
        <authorList>
            <person name="Yibar A."/>
            <person name="Saticioglu I.B."/>
            <person name="Duman M."/>
            <person name="Ajmi N."/>
            <person name="Gurler F."/>
            <person name="Ay H."/>
            <person name="Onuk E."/>
            <person name="Guler S."/>
            <person name="Romalde J.L."/>
        </authorList>
    </citation>
    <scope>NUCLEOTIDE SEQUENCE [LARGE SCALE GENOMIC DNA]</scope>
    <source>
        <strain evidence="7 8">14-MA-B</strain>
    </source>
</reference>
<feature type="domain" description="Sigma-54 factor interaction" evidence="6">
    <location>
        <begin position="193"/>
        <end position="422"/>
    </location>
</feature>
<dbReference type="InterPro" id="IPR025662">
    <property type="entry name" value="Sigma_54_int_dom_ATP-bd_1"/>
</dbReference>
<evidence type="ECO:0000313" key="7">
    <source>
        <dbReference type="EMBL" id="MFH0266682.1"/>
    </source>
</evidence>
<dbReference type="PANTHER" id="PTHR32071:SF117">
    <property type="entry name" value="PTS-DEPENDENT DIHYDROXYACETONE KINASE OPERON REGULATORY PROTEIN-RELATED"/>
    <property type="match status" value="1"/>
</dbReference>
<dbReference type="PANTHER" id="PTHR32071">
    <property type="entry name" value="TRANSCRIPTIONAL REGULATORY PROTEIN"/>
    <property type="match status" value="1"/>
</dbReference>
<dbReference type="CDD" id="cd00009">
    <property type="entry name" value="AAA"/>
    <property type="match status" value="1"/>
</dbReference>
<dbReference type="SMART" id="SM00382">
    <property type="entry name" value="AAA"/>
    <property type="match status" value="1"/>
</dbReference>
<dbReference type="InterPro" id="IPR058031">
    <property type="entry name" value="AAA_lid_NorR"/>
</dbReference>
<dbReference type="PROSITE" id="PS00675">
    <property type="entry name" value="SIGMA54_INTERACT_1"/>
    <property type="match status" value="1"/>
</dbReference>
<evidence type="ECO:0000256" key="2">
    <source>
        <dbReference type="ARBA" id="ARBA00022840"/>
    </source>
</evidence>
<evidence type="ECO:0000256" key="5">
    <source>
        <dbReference type="ARBA" id="ARBA00023163"/>
    </source>
</evidence>
<dbReference type="InterPro" id="IPR009057">
    <property type="entry name" value="Homeodomain-like_sf"/>
</dbReference>
<accession>A0ABW7IYE1</accession>
<dbReference type="Gene3D" id="1.10.8.60">
    <property type="match status" value="1"/>
</dbReference>
<organism evidence="7 8">
    <name type="scientific">Vibrio rumoiensis</name>
    <dbReference type="NCBI Taxonomy" id="76258"/>
    <lineage>
        <taxon>Bacteria</taxon>
        <taxon>Pseudomonadati</taxon>
        <taxon>Pseudomonadota</taxon>
        <taxon>Gammaproteobacteria</taxon>
        <taxon>Vibrionales</taxon>
        <taxon>Vibrionaceae</taxon>
        <taxon>Vibrio</taxon>
    </lineage>
</organism>
<dbReference type="Pfam" id="PF00158">
    <property type="entry name" value="Sigma54_activat"/>
    <property type="match status" value="1"/>
</dbReference>
<dbReference type="SUPFAM" id="SSF46689">
    <property type="entry name" value="Homeodomain-like"/>
    <property type="match status" value="1"/>
</dbReference>